<keyword evidence="7" id="KW-1185">Reference proteome</keyword>
<evidence type="ECO:0000313" key="7">
    <source>
        <dbReference type="Proteomes" id="UP000501602"/>
    </source>
</evidence>
<proteinExistence type="predicted"/>
<dbReference type="Proteomes" id="UP000501602">
    <property type="component" value="Chromosome"/>
</dbReference>
<dbReference type="GO" id="GO:0006364">
    <property type="term" value="P:rRNA processing"/>
    <property type="evidence" value="ECO:0007669"/>
    <property type="project" value="UniProtKB-KW"/>
</dbReference>
<organism evidence="6 7">
    <name type="scientific">Ferrimonas lipolytica</name>
    <dbReference type="NCBI Taxonomy" id="2724191"/>
    <lineage>
        <taxon>Bacteria</taxon>
        <taxon>Pseudomonadati</taxon>
        <taxon>Pseudomonadota</taxon>
        <taxon>Gammaproteobacteria</taxon>
        <taxon>Alteromonadales</taxon>
        <taxon>Ferrimonadaceae</taxon>
        <taxon>Ferrimonas</taxon>
    </lineage>
</organism>
<accession>A0A6H1UAJ0</accession>
<reference evidence="6 7" key="1">
    <citation type="submission" date="2020-04" db="EMBL/GenBank/DDBJ databases">
        <title>Ferrimonas sp. S7 isolated from sea water.</title>
        <authorList>
            <person name="Bae S.S."/>
            <person name="Baek K."/>
        </authorList>
    </citation>
    <scope>NUCLEOTIDE SEQUENCE [LARGE SCALE GENOMIC DNA]</scope>
    <source>
        <strain evidence="6 7">S7</strain>
    </source>
</reference>
<protein>
    <submittedName>
        <fullName evidence="6">SAM-dependent methyltransferase</fullName>
    </submittedName>
</protein>
<keyword evidence="1" id="KW-0698">rRNA processing</keyword>
<dbReference type="KEGG" id="fes:HER31_02495"/>
<keyword evidence="2 6" id="KW-0489">Methyltransferase</keyword>
<evidence type="ECO:0000313" key="6">
    <source>
        <dbReference type="EMBL" id="QIZ75848.1"/>
    </source>
</evidence>
<dbReference type="AlphaFoldDB" id="A0A6H1UAJ0"/>
<evidence type="ECO:0000256" key="1">
    <source>
        <dbReference type="ARBA" id="ARBA00022552"/>
    </source>
</evidence>
<gene>
    <name evidence="6" type="ORF">HER31_02495</name>
</gene>
<dbReference type="RefSeq" id="WP_168659109.1">
    <property type="nucleotide sequence ID" value="NZ_CP051180.1"/>
</dbReference>
<evidence type="ECO:0000256" key="4">
    <source>
        <dbReference type="ARBA" id="ARBA00022691"/>
    </source>
</evidence>
<dbReference type="GO" id="GO:0008168">
    <property type="term" value="F:methyltransferase activity"/>
    <property type="evidence" value="ECO:0007669"/>
    <property type="project" value="UniProtKB-KW"/>
</dbReference>
<dbReference type="PANTHER" id="PTHR43042">
    <property type="entry name" value="SAM-DEPENDENT METHYLTRANSFERASE"/>
    <property type="match status" value="1"/>
</dbReference>
<feature type="domain" description="S-adenosylmethionine-dependent methyltransferase" evidence="5">
    <location>
        <begin position="18"/>
        <end position="298"/>
    </location>
</feature>
<name>A0A6H1UAJ0_9GAMM</name>
<evidence type="ECO:0000259" key="5">
    <source>
        <dbReference type="Pfam" id="PF10672"/>
    </source>
</evidence>
<dbReference type="SUPFAM" id="SSF53335">
    <property type="entry name" value="S-adenosyl-L-methionine-dependent methyltransferases"/>
    <property type="match status" value="1"/>
</dbReference>
<keyword evidence="3 6" id="KW-0808">Transferase</keyword>
<sequence length="301" mass="34014">MLLLPHLPKQLPAEECGRLFHGRGHCFPGLEGITLDWLPPSLLLTQFRPLEDEQRQQLQQQVEQWWQQVADLPLSLVWQNRSVSPAQTEAYGVEPPAPHWAQESGLWFELNLLRGQNHGLFLDMLNGRKWVKQQAQGKKVLNLFSYTCGFSVYACAGGAKEVVNLDMSKPALAQGKRNHSRNGFDKGVRYLGHDLFKTFGKLKRLGPFDLVVVDPPSFQQGSFIATKDYPRLLRRLAEMLAVDGEALLCLNAPELSRAHLQSQVAEFAPELELVEQLSNPDTFPEADPDKGLKVLRYRLAQ</sequence>
<dbReference type="InterPro" id="IPR019614">
    <property type="entry name" value="SAM-dep_methyl-trfase"/>
</dbReference>
<dbReference type="Pfam" id="PF10672">
    <property type="entry name" value="Methyltrans_SAM"/>
    <property type="match status" value="1"/>
</dbReference>
<dbReference type="Gene3D" id="3.40.50.150">
    <property type="entry name" value="Vaccinia Virus protein VP39"/>
    <property type="match status" value="1"/>
</dbReference>
<dbReference type="GO" id="GO:0032259">
    <property type="term" value="P:methylation"/>
    <property type="evidence" value="ECO:0007669"/>
    <property type="project" value="UniProtKB-KW"/>
</dbReference>
<dbReference type="InterPro" id="IPR029063">
    <property type="entry name" value="SAM-dependent_MTases_sf"/>
</dbReference>
<keyword evidence="4" id="KW-0949">S-adenosyl-L-methionine</keyword>
<evidence type="ECO:0000256" key="2">
    <source>
        <dbReference type="ARBA" id="ARBA00022603"/>
    </source>
</evidence>
<evidence type="ECO:0000256" key="3">
    <source>
        <dbReference type="ARBA" id="ARBA00022679"/>
    </source>
</evidence>
<dbReference type="CDD" id="cd02440">
    <property type="entry name" value="AdoMet_MTases"/>
    <property type="match status" value="1"/>
</dbReference>
<dbReference type="EMBL" id="CP051180">
    <property type="protein sequence ID" value="QIZ75848.1"/>
    <property type="molecule type" value="Genomic_DNA"/>
</dbReference>
<dbReference type="PANTHER" id="PTHR43042:SF3">
    <property type="entry name" value="RIBOSOMAL RNA LARGE SUBUNIT METHYLTRANSFERASE YWBD-RELATED"/>
    <property type="match status" value="1"/>
</dbReference>